<evidence type="ECO:0000256" key="6">
    <source>
        <dbReference type="SAM" id="Phobius"/>
    </source>
</evidence>
<reference evidence="8 9" key="1">
    <citation type="submission" date="2018-10" db="EMBL/GenBank/DDBJ databases">
        <title>Sequencing the genomes of 1000 actinobacteria strains.</title>
        <authorList>
            <person name="Klenk H.-P."/>
        </authorList>
    </citation>
    <scope>NUCLEOTIDE SEQUENCE [LARGE SCALE GENOMIC DNA]</scope>
    <source>
        <strain evidence="8 9">DSM 45175</strain>
    </source>
</reference>
<evidence type="ECO:0000256" key="3">
    <source>
        <dbReference type="ARBA" id="ARBA00022692"/>
    </source>
</evidence>
<proteinExistence type="predicted"/>
<dbReference type="RefSeq" id="WP_121153662.1">
    <property type="nucleotide sequence ID" value="NZ_RBKT01000001.1"/>
</dbReference>
<keyword evidence="4 6" id="KW-1133">Transmembrane helix</keyword>
<evidence type="ECO:0000256" key="4">
    <source>
        <dbReference type="ARBA" id="ARBA00022989"/>
    </source>
</evidence>
<dbReference type="InterPro" id="IPR020846">
    <property type="entry name" value="MFS_dom"/>
</dbReference>
<keyword evidence="5 6" id="KW-0472">Membrane</keyword>
<accession>A0A495JBR9</accession>
<keyword evidence="2" id="KW-0813">Transport</keyword>
<feature type="transmembrane region" description="Helical" evidence="6">
    <location>
        <begin position="231"/>
        <end position="253"/>
    </location>
</feature>
<feature type="domain" description="Major facilitator superfamily (MFS) profile" evidence="7">
    <location>
        <begin position="21"/>
        <end position="472"/>
    </location>
</feature>
<dbReference type="PANTHER" id="PTHR42718">
    <property type="entry name" value="MAJOR FACILITATOR SUPERFAMILY MULTIDRUG TRANSPORTER MFSC"/>
    <property type="match status" value="1"/>
</dbReference>
<dbReference type="CDD" id="cd17504">
    <property type="entry name" value="MFS_MMR_MDR_like"/>
    <property type="match status" value="1"/>
</dbReference>
<feature type="transmembrane region" description="Helical" evidence="6">
    <location>
        <begin position="307"/>
        <end position="329"/>
    </location>
</feature>
<comment type="subcellular location">
    <subcellularLocation>
        <location evidence="1">Cell membrane</location>
        <topology evidence="1">Multi-pass membrane protein</topology>
    </subcellularLocation>
</comment>
<evidence type="ECO:0000313" key="9">
    <source>
        <dbReference type="Proteomes" id="UP000277671"/>
    </source>
</evidence>
<evidence type="ECO:0000256" key="5">
    <source>
        <dbReference type="ARBA" id="ARBA00023136"/>
    </source>
</evidence>
<dbReference type="GO" id="GO:0005886">
    <property type="term" value="C:plasma membrane"/>
    <property type="evidence" value="ECO:0007669"/>
    <property type="project" value="UniProtKB-SubCell"/>
</dbReference>
<feature type="transmembrane region" description="Helical" evidence="6">
    <location>
        <begin position="371"/>
        <end position="394"/>
    </location>
</feature>
<dbReference type="InterPro" id="IPR011701">
    <property type="entry name" value="MFS"/>
</dbReference>
<dbReference type="AlphaFoldDB" id="A0A495JBR9"/>
<feature type="transmembrane region" description="Helical" evidence="6">
    <location>
        <begin position="341"/>
        <end position="365"/>
    </location>
</feature>
<feature type="transmembrane region" description="Helical" evidence="6">
    <location>
        <begin position="206"/>
        <end position="225"/>
    </location>
</feature>
<feature type="transmembrane region" description="Helical" evidence="6">
    <location>
        <begin position="56"/>
        <end position="75"/>
    </location>
</feature>
<keyword evidence="3 6" id="KW-0812">Transmembrane</keyword>
<dbReference type="Gene3D" id="1.20.1720.10">
    <property type="entry name" value="Multidrug resistance protein D"/>
    <property type="match status" value="1"/>
</dbReference>
<dbReference type="GO" id="GO:0022857">
    <property type="term" value="F:transmembrane transporter activity"/>
    <property type="evidence" value="ECO:0007669"/>
    <property type="project" value="InterPro"/>
</dbReference>
<name>A0A495JBR9_9ACTN</name>
<feature type="transmembrane region" description="Helical" evidence="6">
    <location>
        <begin position="174"/>
        <end position="194"/>
    </location>
</feature>
<dbReference type="SUPFAM" id="SSF103473">
    <property type="entry name" value="MFS general substrate transporter"/>
    <property type="match status" value="2"/>
</dbReference>
<keyword evidence="9" id="KW-1185">Reference proteome</keyword>
<evidence type="ECO:0000259" key="7">
    <source>
        <dbReference type="PROSITE" id="PS50850"/>
    </source>
</evidence>
<dbReference type="Proteomes" id="UP000277671">
    <property type="component" value="Unassembled WGS sequence"/>
</dbReference>
<gene>
    <name evidence="8" type="ORF">BDK92_0176</name>
</gene>
<dbReference type="EMBL" id="RBKT01000001">
    <property type="protein sequence ID" value="RKR85958.1"/>
    <property type="molecule type" value="Genomic_DNA"/>
</dbReference>
<dbReference type="Pfam" id="PF07690">
    <property type="entry name" value="MFS_1"/>
    <property type="match status" value="1"/>
</dbReference>
<evidence type="ECO:0000256" key="2">
    <source>
        <dbReference type="ARBA" id="ARBA00022448"/>
    </source>
</evidence>
<feature type="transmembrane region" description="Helical" evidence="6">
    <location>
        <begin position="144"/>
        <end position="168"/>
    </location>
</feature>
<evidence type="ECO:0000313" key="8">
    <source>
        <dbReference type="EMBL" id="RKR85958.1"/>
    </source>
</evidence>
<evidence type="ECO:0000256" key="1">
    <source>
        <dbReference type="ARBA" id="ARBA00004651"/>
    </source>
</evidence>
<sequence length="487" mass="49560">MPVTRVRRARAAGTTPTAGLVTAALAFAGLTTSMAQTAMVPLVPQLPRLLNTSPSGVAWTVTAALIAGAVSNPIVGRLGDIYGKRRVLLWTLMALFAGSLLCAFGDTLPVVIAGRAVQGCALGAIPVGISILRELLPASRVATATAVMSSMVGVGGALALPGAALLIHGASWHVLYWAFSVLSLVALVGVRAVVPSPSPSRSAATMDTGGAVGLALILVALLLALSEGGAWGWTSPRVCGLFLAAAAVLAWWGRWEWLRPHPLVDLRVSSARQVLVTNVTAVLVGFATYALAYSVSQLLQLPSGTHYGLGLSTLTACLCLAPSGIVMLLSSPVSARLSARFGARITLTTGCVLVALGWALSLLLMHTTWGLVAASCVIGTGVGLAYAAMPLLVMTAVPSSQTASANGLNTLMRSLGTSSSGAVLGMILTTRVTVFHGATVPTEGAFHTVFLSALAASLLAIVTALLLPSSRRTGAKRTGVGVPAEPS</sequence>
<feature type="transmembrane region" description="Helical" evidence="6">
    <location>
        <begin position="444"/>
        <end position="467"/>
    </location>
</feature>
<dbReference type="OrthoDB" id="4484751at2"/>
<protein>
    <submittedName>
        <fullName evidence="8">MFS transporter</fullName>
    </submittedName>
</protein>
<dbReference type="InterPro" id="IPR036259">
    <property type="entry name" value="MFS_trans_sf"/>
</dbReference>
<dbReference type="PANTHER" id="PTHR42718:SF9">
    <property type="entry name" value="MAJOR FACILITATOR SUPERFAMILY MULTIDRUG TRANSPORTER MFSC"/>
    <property type="match status" value="1"/>
</dbReference>
<comment type="caution">
    <text evidence="8">The sequence shown here is derived from an EMBL/GenBank/DDBJ whole genome shotgun (WGS) entry which is preliminary data.</text>
</comment>
<dbReference type="PROSITE" id="PS50850">
    <property type="entry name" value="MFS"/>
    <property type="match status" value="1"/>
</dbReference>
<feature type="transmembrane region" description="Helical" evidence="6">
    <location>
        <begin position="274"/>
        <end position="295"/>
    </location>
</feature>
<dbReference type="Gene3D" id="1.20.1250.20">
    <property type="entry name" value="MFS general substrate transporter like domains"/>
    <property type="match status" value="1"/>
</dbReference>
<organism evidence="8 9">
    <name type="scientific">Micromonospora pisi</name>
    <dbReference type="NCBI Taxonomy" id="589240"/>
    <lineage>
        <taxon>Bacteria</taxon>
        <taxon>Bacillati</taxon>
        <taxon>Actinomycetota</taxon>
        <taxon>Actinomycetes</taxon>
        <taxon>Micromonosporales</taxon>
        <taxon>Micromonosporaceae</taxon>
        <taxon>Micromonospora</taxon>
    </lineage>
</organism>
<feature type="transmembrane region" description="Helical" evidence="6">
    <location>
        <begin position="87"/>
        <end position="106"/>
    </location>
</feature>